<dbReference type="CDD" id="cd15724">
    <property type="entry name" value="FYVE_ZFY26"/>
    <property type="match status" value="1"/>
</dbReference>
<evidence type="ECO:0000256" key="6">
    <source>
        <dbReference type="ARBA" id="ARBA00025962"/>
    </source>
</evidence>
<dbReference type="GO" id="GO:0005765">
    <property type="term" value="C:lysosomal membrane"/>
    <property type="evidence" value="ECO:0007669"/>
    <property type="project" value="TreeGrafter"/>
</dbReference>
<feature type="region of interest" description="Disordered" evidence="9">
    <location>
        <begin position="1658"/>
        <end position="1722"/>
    </location>
</feature>
<dbReference type="PROSITE" id="PS50178">
    <property type="entry name" value="ZF_FYVE"/>
    <property type="match status" value="1"/>
</dbReference>
<dbReference type="PANTHER" id="PTHR46591:SF1">
    <property type="entry name" value="ZINC FINGER FYVE DOMAIN-CONTAINING PROTEIN 26"/>
    <property type="match status" value="1"/>
</dbReference>
<dbReference type="GO" id="GO:0032266">
    <property type="term" value="F:phosphatidylinositol-3-phosphate binding"/>
    <property type="evidence" value="ECO:0007669"/>
    <property type="project" value="InterPro"/>
</dbReference>
<dbReference type="GO" id="GO:0030496">
    <property type="term" value="C:midbody"/>
    <property type="evidence" value="ECO:0007669"/>
    <property type="project" value="TreeGrafter"/>
</dbReference>
<keyword evidence="3" id="KW-0479">Metal-binding</keyword>
<comment type="subunit">
    <text evidence="6">Interacts with AP5Z1, AP5B1, AP5S1 and SPG11. Interacts with TTC19 and KIF13A.</text>
</comment>
<comment type="function">
    <text evidence="7">Phosphatidylinositol 3-phosphate-binding protein required for the abscission step in cytokinesis: recruited to the midbody during cytokinesis and acts as a regulator of abscission. May also be required for efficient homologous recombination DNA double-strand break repair.</text>
</comment>
<feature type="compositionally biased region" description="Polar residues" evidence="9">
    <location>
        <begin position="1676"/>
        <end position="1694"/>
    </location>
</feature>
<evidence type="ECO:0000256" key="8">
    <source>
        <dbReference type="PROSITE-ProRule" id="PRU00091"/>
    </source>
</evidence>
<name>A0A8C5R6L3_9ANUR</name>
<dbReference type="InterPro" id="IPR028730">
    <property type="entry name" value="ZFYVE26"/>
</dbReference>
<dbReference type="Proteomes" id="UP000694569">
    <property type="component" value="Unplaced"/>
</dbReference>
<dbReference type="Pfam" id="PF01363">
    <property type="entry name" value="FYVE"/>
    <property type="match status" value="1"/>
</dbReference>
<dbReference type="GO" id="GO:0007040">
    <property type="term" value="P:lysosome organization"/>
    <property type="evidence" value="ECO:0007669"/>
    <property type="project" value="UniProtKB-ARBA"/>
</dbReference>
<dbReference type="InterPro" id="IPR011011">
    <property type="entry name" value="Znf_FYVE_PHD"/>
</dbReference>
<keyword evidence="12" id="KW-1185">Reference proteome</keyword>
<evidence type="ECO:0000313" key="11">
    <source>
        <dbReference type="Ensembl" id="ENSLLEP00000047158.1"/>
    </source>
</evidence>
<sequence>MSDFMGLDDANSLLSLHGFFRVCLRRGQWQLAVSFMPLQHQTPEEVKTEEMVRALVSLPSILSCNERHSPRQLSWFWHDALNKWLRWHKNNLPVLLKNETEFFLLLEEFQFKASAQVCKELHEGFLYINKGTKENWNDASALQFSLDTVSTLRAAMSENPRLTNNVIGLLLVDDNPTAAQENVLLLRISVDYLVHLLTRIKPISNEEKAHVTLEEIYNILSTMHFDMELQIGDLKFLCEQLFKVCSCKRNVFIEERIQGCMLRKHNYGLISLYGSTAAVKIKEQILAWKMPEKGTLTELSNSEQAILSLFCDPEQSDSWKDAFFYFHSTGKHFLEQILLTATALIKKEDFHNLQILLKKEFKPLRRLLVLLGWSQCQSIEFAKSLLCALHENKDTDNDFTLKEFCNGLMFQVDALTWCIKHSSRGIPQKILLHHLNSVDSPSTLYILHHLINLAAVNEDDVLEILQRESATGNGNNEGNLFLQRCNTAVFQAFCAMKYAIYALTISCQKRKECMNGQLKFLNISTNRSELPEMPEEEEECFTGQGTANIFESYFLKCQYYLHQLPAFLKIEVLENIFSLFVVTLNDLNSESPQMDDCAVQRDESVNSVDVMDSSELDVNHSKAYSHRCLRHNYLDLEYFTREWSGFLVDEVVLDRFLKMLKETVEDLQTSPSWCGDNFNEDLKLYECCTTSTIGETFSSRVLQLCNYISEAQWRFKVVAININSASISIESTTGDDTHKMRPSEDLLIPMMLSPPESLLISCILKGNYIEAHQVALMFALQNSASYSELVFVECYQEVIQDLTRVEQKIENQTSESSVGKLTNSRSTLKAIGSAAAAGMVSYSICDVLNKLLSPAEGQIPMLQDDFWIKNENLELFDSWRYIIEGLNPSAMTTFDLACTQAHIWRTCKQLLENAERRLHSHWEMKGWKHTSSINHPESVHGLPSVLQQMIKIFTYPCSSPLQDELDVKVNSQLKCNVAEILHTCYPIMSDECIIHKITVDYELEQNLKRLKAAIHCCESKGNLLQILVDQTSAKAQELQVHPVRQEMSLLLRNLGERESSPADQIYITQYVQRIFSHVDNLAKVIVQSLHTEIDTSVDLKSLNPIVLLEQNPSQLISQLLFEKQVQAEGLSSLLEKENIGLNLAQVVLDSCCVPLLSWNTMKTAQMDLLLVNFRNLIQQCVASSLPDTDMIFPSGEKETKVSSSNKLSPSYSNQCRLTTSILNFLKSKSNLTAIMACLSPSRIQKPTKAGLSWIELIGNKKESPLEIECIAKECDLLLFEFPVLQRFLFAMSYPFINGGADGNENTKYICGKIHTSVILLGLYSSVANEVIMPAFHQAVSEKNWRMCCQILDLHFGELEDFAVMKDAILSCAAVEETDGWKYVFAIEDRSLRSKLTLHFLDKWPLDACQEILNYCLCEQDTNKVEMDNKLKELEIYKKILTLKEDFDWRNWQDLKKDCVDNPDAIVAIILEAKDYVLCEDWGLFYPIPTDLLTTLQREHLLYLLQHKDTERSLQLLQRIKDQNQQLAVTEQALLQTPNAFACHFLSDYLLSHFRNNLSENRRHDIQNMYMGSKVLLLLPEFSLSRYEHLICSPLLMIEQLLMNMKIDWVSIAVNGLHPMLVEPNSSVSTEEVDKLLSFYAGKALAMPFAYRERKSDSLSRIPDSCNPISEPEAIVPSSQAEPPGSSTGDWSRFQTPPGPPEKYIRRSKSSPEFVPPDTPPAKAQWIPDATEIICMVCKNERFTMFNRRHHCRRCGRLVCSSCSMKKMVVEGCRENPARVCDQCHNYFSTSITPEEEQGSKEENLGVNLTEVLKLSKAAETQWLLTLNEDENEMERNEFYYEQAPSATLCSAILNLHSESKECGYQLIEQCCKLSRVLTNPEMDSRLLLDIMKNLLFSAKMIFVKAARSQELELCDSYTSKVDLLRVLVASSYKDVPSLDEIVRPAAVIRLRNQLLEAEYYSLAIEVSTKCGLDPAGVWHAWGMACLKSDNLVGAREKFSRCFKEPGDLNQRNGGTKLLEDVVQHLEYAAKPILLVRDDDYFTTLKELKATLKTRFIWYEMTPEGEIKKNTYYQECLHYLHTYGTHLEIIQFYMRHELMREALLYLLHKDCAGDIFIEGIFVPSYESGKLHVLEDLLKSLDPTLQSWSLYLIEVCKYLQQKNFYNILYELQQFMKDHVRAAITCIRFFSYKARNYQDLGDNQKWLIKSKEHLKTYLQDVSRSNKKKSFDTFRKKMSTSEISRHINTIELQMEITKFLRKYHSSETSDTSGNQIPTLFDDVSMKIDVACKVILGGKNVEEGFGIAFRVIQDFQLDAAKVYIKVCKPLVQRKIYSEILQLVKCVSESGIAAESDCDQIILQSVEEMVGENSDVLENLIREVKNDDRKIKAYLKCHLLRSAFLTAIKLDPDIAFPTIKEVCDSAFKFGQMRVHEISFKWLEDHERLTKEVYKKSSKK</sequence>
<evidence type="ECO:0000256" key="3">
    <source>
        <dbReference type="ARBA" id="ARBA00022723"/>
    </source>
</evidence>
<proteinExistence type="predicted"/>
<dbReference type="InterPro" id="IPR017455">
    <property type="entry name" value="Znf_FYVE-rel"/>
</dbReference>
<evidence type="ECO:0000256" key="1">
    <source>
        <dbReference type="ARBA" id="ARBA00014373"/>
    </source>
</evidence>
<protein>
    <recommendedName>
        <fullName evidence="1">Zinc finger FYVE domain-containing protein 26</fullName>
    </recommendedName>
</protein>
<dbReference type="Gene3D" id="3.30.40.10">
    <property type="entry name" value="Zinc/RING finger domain, C3HC4 (zinc finger)"/>
    <property type="match status" value="1"/>
</dbReference>
<organism evidence="11 12">
    <name type="scientific">Leptobrachium leishanense</name>
    <name type="common">Leishan spiny toad</name>
    <dbReference type="NCBI Taxonomy" id="445787"/>
    <lineage>
        <taxon>Eukaryota</taxon>
        <taxon>Metazoa</taxon>
        <taxon>Chordata</taxon>
        <taxon>Craniata</taxon>
        <taxon>Vertebrata</taxon>
        <taxon>Euteleostomi</taxon>
        <taxon>Amphibia</taxon>
        <taxon>Batrachia</taxon>
        <taxon>Anura</taxon>
        <taxon>Pelobatoidea</taxon>
        <taxon>Megophryidae</taxon>
        <taxon>Leptobrachium</taxon>
    </lineage>
</organism>
<dbReference type="InterPro" id="IPR000306">
    <property type="entry name" value="Znf_FYVE"/>
</dbReference>
<dbReference type="SMART" id="SM00064">
    <property type="entry name" value="FYVE"/>
    <property type="match status" value="1"/>
</dbReference>
<dbReference type="FunFam" id="3.30.40.10:FF:000295">
    <property type="entry name" value="Zinc finger, FYVE domain-containing 26"/>
    <property type="match status" value="1"/>
</dbReference>
<keyword evidence="5" id="KW-0862">Zinc</keyword>
<dbReference type="GO" id="GO:0008270">
    <property type="term" value="F:zinc ion binding"/>
    <property type="evidence" value="ECO:0007669"/>
    <property type="project" value="UniProtKB-KW"/>
</dbReference>
<reference evidence="11" key="1">
    <citation type="submission" date="2025-08" db="UniProtKB">
        <authorList>
            <consortium name="Ensembl"/>
        </authorList>
    </citation>
    <scope>IDENTIFICATION</scope>
</reference>
<evidence type="ECO:0000256" key="4">
    <source>
        <dbReference type="ARBA" id="ARBA00022771"/>
    </source>
</evidence>
<dbReference type="PANTHER" id="PTHR46591">
    <property type="entry name" value="ZINC FINGER FYVE DOMAIN-CONTAINING PROTEIN 26"/>
    <property type="match status" value="1"/>
</dbReference>
<evidence type="ECO:0000256" key="7">
    <source>
        <dbReference type="ARBA" id="ARBA00044939"/>
    </source>
</evidence>
<dbReference type="Pfam" id="PF25569">
    <property type="entry name" value="TPR_ZFYVE26"/>
    <property type="match status" value="1"/>
</dbReference>
<dbReference type="Ensembl" id="ENSLLET00000049016.1">
    <property type="protein sequence ID" value="ENSLLEP00000047158.1"/>
    <property type="gene ID" value="ENSLLEG00000029819.1"/>
</dbReference>
<evidence type="ECO:0000256" key="2">
    <source>
        <dbReference type="ARBA" id="ARBA00022553"/>
    </source>
</evidence>
<dbReference type="InterPro" id="IPR013083">
    <property type="entry name" value="Znf_RING/FYVE/PHD"/>
</dbReference>
<dbReference type="GO" id="GO:0000281">
    <property type="term" value="P:mitotic cytokinesis"/>
    <property type="evidence" value="ECO:0007669"/>
    <property type="project" value="InterPro"/>
</dbReference>
<evidence type="ECO:0000256" key="9">
    <source>
        <dbReference type="SAM" id="MobiDB-lite"/>
    </source>
</evidence>
<keyword evidence="2" id="KW-0597">Phosphoprotein</keyword>
<reference evidence="11" key="2">
    <citation type="submission" date="2025-09" db="UniProtKB">
        <authorList>
            <consortium name="Ensembl"/>
        </authorList>
    </citation>
    <scope>IDENTIFICATION</scope>
</reference>
<dbReference type="GeneTree" id="ENSGT00920000149143"/>
<keyword evidence="4 8" id="KW-0863">Zinc-finger</keyword>
<accession>A0A8C5R6L3</accession>
<dbReference type="InterPro" id="IPR057946">
    <property type="entry name" value="TPR_ZFYVE26"/>
</dbReference>
<dbReference type="GO" id="GO:0032465">
    <property type="term" value="P:regulation of cytokinesis"/>
    <property type="evidence" value="ECO:0007669"/>
    <property type="project" value="TreeGrafter"/>
</dbReference>
<evidence type="ECO:0000259" key="10">
    <source>
        <dbReference type="PROSITE" id="PS50178"/>
    </source>
</evidence>
<evidence type="ECO:0000313" key="12">
    <source>
        <dbReference type="Proteomes" id="UP000694569"/>
    </source>
</evidence>
<dbReference type="SUPFAM" id="SSF57903">
    <property type="entry name" value="FYVE/PHD zinc finger"/>
    <property type="match status" value="1"/>
</dbReference>
<dbReference type="OrthoDB" id="1936617at2759"/>
<dbReference type="GO" id="GO:0005813">
    <property type="term" value="C:centrosome"/>
    <property type="evidence" value="ECO:0007669"/>
    <property type="project" value="TreeGrafter"/>
</dbReference>
<dbReference type="GO" id="GO:0000724">
    <property type="term" value="P:double-strand break repair via homologous recombination"/>
    <property type="evidence" value="ECO:0007669"/>
    <property type="project" value="InterPro"/>
</dbReference>
<evidence type="ECO:0000256" key="5">
    <source>
        <dbReference type="ARBA" id="ARBA00022833"/>
    </source>
</evidence>
<feature type="domain" description="FYVE-type" evidence="10">
    <location>
        <begin position="1728"/>
        <end position="1788"/>
    </location>
</feature>